<keyword evidence="2" id="KW-1185">Reference proteome</keyword>
<reference evidence="2" key="1">
    <citation type="journal article" date="2014" name="Proc. Natl. Acad. Sci. U.S.A.">
        <title>Extensive sampling of basidiomycete genomes demonstrates inadequacy of the white-rot/brown-rot paradigm for wood decay fungi.</title>
        <authorList>
            <person name="Riley R."/>
            <person name="Salamov A.A."/>
            <person name="Brown D.W."/>
            <person name="Nagy L.G."/>
            <person name="Floudas D."/>
            <person name="Held B.W."/>
            <person name="Levasseur A."/>
            <person name="Lombard V."/>
            <person name="Morin E."/>
            <person name="Otillar R."/>
            <person name="Lindquist E.A."/>
            <person name="Sun H."/>
            <person name="LaButti K.M."/>
            <person name="Schmutz J."/>
            <person name="Jabbour D."/>
            <person name="Luo H."/>
            <person name="Baker S.E."/>
            <person name="Pisabarro A.G."/>
            <person name="Walton J.D."/>
            <person name="Blanchette R.A."/>
            <person name="Henrissat B."/>
            <person name="Martin F."/>
            <person name="Cullen D."/>
            <person name="Hibbett D.S."/>
            <person name="Grigoriev I.V."/>
        </authorList>
    </citation>
    <scope>NUCLEOTIDE SEQUENCE [LARGE SCALE GENOMIC DNA]</scope>
    <source>
        <strain evidence="2">FD-172 SS1</strain>
    </source>
</reference>
<sequence>MVCHSRISQMSSCDRVKQVLILFSSLQYVFSQRTPYFSRLRKIFFPRAYFGVSRLCFCSLAPPVLASCSPLFCAYILNAHPYTYCLSYSKSSYSKCVVSPDPNLSTSMI</sequence>
<dbReference type="HOGENOM" id="CLU_2183517_0_0_1"/>
<protein>
    <submittedName>
        <fullName evidence="1">Uncharacterized protein</fullName>
    </submittedName>
</protein>
<gene>
    <name evidence="1" type="ORF">BOTBODRAFT_465869</name>
</gene>
<accession>A0A067MGS8</accession>
<dbReference type="InParanoid" id="A0A067MGS8"/>
<evidence type="ECO:0000313" key="1">
    <source>
        <dbReference type="EMBL" id="KDQ11097.1"/>
    </source>
</evidence>
<dbReference type="Proteomes" id="UP000027195">
    <property type="component" value="Unassembled WGS sequence"/>
</dbReference>
<dbReference type="AlphaFoldDB" id="A0A067MGS8"/>
<dbReference type="EMBL" id="KL198061">
    <property type="protein sequence ID" value="KDQ11097.1"/>
    <property type="molecule type" value="Genomic_DNA"/>
</dbReference>
<name>A0A067MGS8_BOTB1</name>
<evidence type="ECO:0000313" key="2">
    <source>
        <dbReference type="Proteomes" id="UP000027195"/>
    </source>
</evidence>
<proteinExistence type="predicted"/>
<organism evidence="1 2">
    <name type="scientific">Botryobasidium botryosum (strain FD-172 SS1)</name>
    <dbReference type="NCBI Taxonomy" id="930990"/>
    <lineage>
        <taxon>Eukaryota</taxon>
        <taxon>Fungi</taxon>
        <taxon>Dikarya</taxon>
        <taxon>Basidiomycota</taxon>
        <taxon>Agaricomycotina</taxon>
        <taxon>Agaricomycetes</taxon>
        <taxon>Cantharellales</taxon>
        <taxon>Botryobasidiaceae</taxon>
        <taxon>Botryobasidium</taxon>
    </lineage>
</organism>